<dbReference type="GO" id="GO:0003682">
    <property type="term" value="F:chromatin binding"/>
    <property type="evidence" value="ECO:0007669"/>
    <property type="project" value="TreeGrafter"/>
</dbReference>
<evidence type="ECO:0000256" key="12">
    <source>
        <dbReference type="ARBA" id="ARBA00023242"/>
    </source>
</evidence>
<dbReference type="InterPro" id="IPR025995">
    <property type="entry name" value="Tudor-knot"/>
</dbReference>
<evidence type="ECO:0000313" key="21">
    <source>
        <dbReference type="Proteomes" id="UP000187455"/>
    </source>
</evidence>
<accession>A0A1R0GPA2</accession>
<dbReference type="SUPFAM" id="SSF54160">
    <property type="entry name" value="Chromo domain-like"/>
    <property type="match status" value="1"/>
</dbReference>
<evidence type="ECO:0000256" key="4">
    <source>
        <dbReference type="ARBA" id="ARBA00022679"/>
    </source>
</evidence>
<evidence type="ECO:0000256" key="11">
    <source>
        <dbReference type="ARBA" id="ARBA00023204"/>
    </source>
</evidence>
<dbReference type="GO" id="GO:0000785">
    <property type="term" value="C:chromatin"/>
    <property type="evidence" value="ECO:0007669"/>
    <property type="project" value="TreeGrafter"/>
</dbReference>
<dbReference type="FunFam" id="1.10.10.10:FF:000022">
    <property type="entry name" value="Histone acetyltransferase"/>
    <property type="match status" value="1"/>
</dbReference>
<dbReference type="GO" id="GO:0003712">
    <property type="term" value="F:transcription coregulator activity"/>
    <property type="evidence" value="ECO:0007669"/>
    <property type="project" value="TreeGrafter"/>
</dbReference>
<dbReference type="PANTHER" id="PTHR10615:SF218">
    <property type="entry name" value="HISTONE ACETYLTRANSFERASE ESA1"/>
    <property type="match status" value="1"/>
</dbReference>
<dbReference type="PANTHER" id="PTHR10615">
    <property type="entry name" value="HISTONE ACETYLTRANSFERASE"/>
    <property type="match status" value="1"/>
</dbReference>
<dbReference type="Gene3D" id="3.40.630.30">
    <property type="match status" value="1"/>
</dbReference>
<sequence length="463" mass="53288">MGSSTPTKGSTVKDQPPVTIKLKSVANLIVGCKPYVLKDEEYRQAEILSIRKVPIPDSDSPESDEFQFYVHYIGFNKRLDEWVFGKVINLEKPVEFPKNKKLAVLDPNDNEETNKNLVRERSEFNMDDLADTSVYTSAASSQNLKKGALPSKKSLEAGQNLNDSEEARGLEISRIKNIELIQMGEYQIEPWYFSPYSESVCNKPILYVCEFCLSYYSSKKQMDRHRIKCTLWHPPGNEIYRHEQISFFEIDGRKQKTYCRNLCLLSKCFLDHKTLYYDVDPFLFYVMTLNDEFGCHITGYFSKEKESTENYNLACILTLPQHQRFGFGRLLIQFSYELTKIENKIGSPEKPLSDLGLLSYRTYWAEVLMDLLLNGNGSDGGYLGSSISIDEISKLTAFTPQDILHALYSIDAIRYYHGSHAIIFNENTISNYYKGLAKKKRKIDPSALNWTPPKFSSLELRFI</sequence>
<dbReference type="GO" id="GO:0006357">
    <property type="term" value="P:regulation of transcription by RNA polymerase II"/>
    <property type="evidence" value="ECO:0007669"/>
    <property type="project" value="TreeGrafter"/>
</dbReference>
<comment type="function">
    <text evidence="13">Catalytic component of the NuA4 histone acetyltransferase (HAT) complex which is involved in epigenetic transcriptional activation of selected genes principally by acetylation of nucleosomal histones H4, H3, H2B, H2A and H2A variant H2A.Z. Acetylates histone H4 to form H4K5ac, H4K8ac, H4K12ac and H4K16ac, histone H3 to form H3K14ac, and histone H2A to form H2AK4ac and H2AK7ac. The NuA4 complex is involved in the DNA damage response and is required for chromosome segregation. The NuA4 complex plays a direct role in repair of DNA double-strand breaks (DSBs) through homologous recombination. Recruitment to promoters depends on H3K4me. Also acetylates non-histone proteins. In addition to protein acetyltransferase, can use different acyl-CoA substrates, such as 2-hydroxyisobutanoyl-CoA (2-hydroxyisobutyryl-CoA) or (2E)-butenoyl-CoA (crotonyl-CoA), and is able to mediate protein 2-hydroxyisobutyrylation and crotonylation, respectively.</text>
</comment>
<feature type="domain" description="MYST-type HAT" evidence="19">
    <location>
        <begin position="173"/>
        <end position="452"/>
    </location>
</feature>
<dbReference type="Pfam" id="PF11717">
    <property type="entry name" value="Tudor-knot"/>
    <property type="match status" value="1"/>
</dbReference>
<dbReference type="FunFam" id="3.30.60.60:FF:000001">
    <property type="entry name" value="Histone acetyltransferase"/>
    <property type="match status" value="1"/>
</dbReference>
<keyword evidence="6" id="KW-0156">Chromatin regulator</keyword>
<dbReference type="InterPro" id="IPR002717">
    <property type="entry name" value="HAT_MYST-type"/>
</dbReference>
<dbReference type="Gene3D" id="1.10.10.10">
    <property type="entry name" value="Winged helix-like DNA-binding domain superfamily/Winged helix DNA-binding domain"/>
    <property type="match status" value="1"/>
</dbReference>
<keyword evidence="11" id="KW-0234">DNA repair</keyword>
<evidence type="ECO:0000256" key="2">
    <source>
        <dbReference type="ARBA" id="ARBA00010107"/>
    </source>
</evidence>
<keyword evidence="7" id="KW-0007">Acetylation</keyword>
<evidence type="ECO:0000256" key="10">
    <source>
        <dbReference type="ARBA" id="ARBA00023163"/>
    </source>
</evidence>
<comment type="subcellular location">
    <subcellularLocation>
        <location evidence="1">Nucleus</location>
    </subcellularLocation>
</comment>
<dbReference type="InterPro" id="IPR016197">
    <property type="entry name" value="Chromo-like_dom_sf"/>
</dbReference>
<dbReference type="SUPFAM" id="SSF55729">
    <property type="entry name" value="Acyl-CoA N-acyltransferases (Nat)"/>
    <property type="match status" value="1"/>
</dbReference>
<comment type="caution">
    <text evidence="20">The sequence shown here is derived from an EMBL/GenBank/DDBJ whole genome shotgun (WGS) entry which is preliminary data.</text>
</comment>
<protein>
    <recommendedName>
        <fullName evidence="3">histone acetyltransferase</fullName>
        <ecNumber evidence="3">2.3.1.48</ecNumber>
    </recommendedName>
</protein>
<evidence type="ECO:0000256" key="5">
    <source>
        <dbReference type="ARBA" id="ARBA00022763"/>
    </source>
</evidence>
<comment type="catalytic activity">
    <reaction evidence="17">
        <text>L-lysyl-[histone] + acetyl-CoA = N(6)-acetyl-L-lysyl-[histone] + CoA + H(+)</text>
        <dbReference type="Rhea" id="RHEA:21992"/>
        <dbReference type="Rhea" id="RHEA-COMP:9845"/>
        <dbReference type="Rhea" id="RHEA-COMP:11338"/>
        <dbReference type="ChEBI" id="CHEBI:15378"/>
        <dbReference type="ChEBI" id="CHEBI:29969"/>
        <dbReference type="ChEBI" id="CHEBI:57287"/>
        <dbReference type="ChEBI" id="CHEBI:57288"/>
        <dbReference type="ChEBI" id="CHEBI:61930"/>
        <dbReference type="EC" id="2.3.1.48"/>
    </reaction>
    <physiologicalReaction direction="left-to-right" evidence="17">
        <dbReference type="Rhea" id="RHEA:21993"/>
    </physiologicalReaction>
</comment>
<dbReference type="EC" id="2.3.1.48" evidence="3"/>
<reference evidence="20 21" key="1">
    <citation type="journal article" date="2016" name="Mol. Biol. Evol.">
        <title>Genome-Wide Survey of Gut Fungi (Harpellales) Reveals the First Horizontally Transferred Ubiquitin Gene from a Mosquito Host.</title>
        <authorList>
            <person name="Wang Y."/>
            <person name="White M.M."/>
            <person name="Kvist S."/>
            <person name="Moncalvo J.M."/>
        </authorList>
    </citation>
    <scope>NUCLEOTIDE SEQUENCE [LARGE SCALE GENOMIC DNA]</scope>
    <source>
        <strain evidence="20 21">ALG-7-W6</strain>
    </source>
</reference>
<dbReference type="GO" id="GO:0006281">
    <property type="term" value="P:DNA repair"/>
    <property type="evidence" value="ECO:0007669"/>
    <property type="project" value="UniProtKB-KW"/>
</dbReference>
<keyword evidence="5" id="KW-0227">DNA damage</keyword>
<dbReference type="InterPro" id="IPR040706">
    <property type="entry name" value="Zf-MYST"/>
</dbReference>
<evidence type="ECO:0000313" key="20">
    <source>
        <dbReference type="EMBL" id="OLY78723.1"/>
    </source>
</evidence>
<organism evidence="20 21">
    <name type="scientific">Smittium mucronatum</name>
    <dbReference type="NCBI Taxonomy" id="133383"/>
    <lineage>
        <taxon>Eukaryota</taxon>
        <taxon>Fungi</taxon>
        <taxon>Fungi incertae sedis</taxon>
        <taxon>Zoopagomycota</taxon>
        <taxon>Kickxellomycotina</taxon>
        <taxon>Harpellomycetes</taxon>
        <taxon>Harpellales</taxon>
        <taxon>Legeriomycetaceae</taxon>
        <taxon>Smittium</taxon>
    </lineage>
</organism>
<evidence type="ECO:0000256" key="14">
    <source>
        <dbReference type="ARBA" id="ARBA00047557"/>
    </source>
</evidence>
<evidence type="ECO:0000256" key="13">
    <source>
        <dbReference type="ARBA" id="ARBA00045805"/>
    </source>
</evidence>
<evidence type="ECO:0000256" key="7">
    <source>
        <dbReference type="ARBA" id="ARBA00022990"/>
    </source>
</evidence>
<dbReference type="Pfam" id="PF01853">
    <property type="entry name" value="MOZ_SAS"/>
    <property type="match status" value="1"/>
</dbReference>
<evidence type="ECO:0000256" key="17">
    <source>
        <dbReference type="ARBA" id="ARBA00048940"/>
    </source>
</evidence>
<evidence type="ECO:0000256" key="8">
    <source>
        <dbReference type="ARBA" id="ARBA00023015"/>
    </source>
</evidence>
<comment type="catalytic activity">
    <reaction evidence="14">
        <text>2-hydroxyisobutanoyl-CoA + L-lysyl-[protein] = N(6)-(2-hydroxyisobutanoyl)-L-lysyl-[protein] + CoA + H(+)</text>
        <dbReference type="Rhea" id="RHEA:24180"/>
        <dbReference type="Rhea" id="RHEA-COMP:9752"/>
        <dbReference type="Rhea" id="RHEA-COMP:15921"/>
        <dbReference type="ChEBI" id="CHEBI:15378"/>
        <dbReference type="ChEBI" id="CHEBI:29969"/>
        <dbReference type="ChEBI" id="CHEBI:57287"/>
        <dbReference type="ChEBI" id="CHEBI:131780"/>
        <dbReference type="ChEBI" id="CHEBI:144968"/>
    </reaction>
    <physiologicalReaction direction="left-to-right" evidence="14">
        <dbReference type="Rhea" id="RHEA:24181"/>
    </physiologicalReaction>
</comment>
<dbReference type="FunFam" id="3.40.630.30:FF:000002">
    <property type="entry name" value="Histone acetyltransferase"/>
    <property type="match status" value="1"/>
</dbReference>
<dbReference type="GO" id="GO:0004402">
    <property type="term" value="F:histone acetyltransferase activity"/>
    <property type="evidence" value="ECO:0007669"/>
    <property type="project" value="InterPro"/>
</dbReference>
<dbReference type="GO" id="GO:0140064">
    <property type="term" value="F:peptide crotonyltransferase activity"/>
    <property type="evidence" value="ECO:0007669"/>
    <property type="project" value="RHEA"/>
</dbReference>
<keyword evidence="10" id="KW-0804">Transcription</keyword>
<dbReference type="Gene3D" id="2.30.30.140">
    <property type="match status" value="1"/>
</dbReference>
<evidence type="ECO:0000256" key="9">
    <source>
        <dbReference type="ARBA" id="ARBA00023159"/>
    </source>
</evidence>
<comment type="catalytic activity">
    <reaction evidence="16">
        <text>L-lysyl-[protein] + acetyl-CoA = N(6)-acetyl-L-lysyl-[protein] + CoA + H(+)</text>
        <dbReference type="Rhea" id="RHEA:45948"/>
        <dbReference type="Rhea" id="RHEA-COMP:9752"/>
        <dbReference type="Rhea" id="RHEA-COMP:10731"/>
        <dbReference type="ChEBI" id="CHEBI:15378"/>
        <dbReference type="ChEBI" id="CHEBI:29969"/>
        <dbReference type="ChEBI" id="CHEBI:57287"/>
        <dbReference type="ChEBI" id="CHEBI:57288"/>
        <dbReference type="ChEBI" id="CHEBI:61930"/>
    </reaction>
    <physiologicalReaction direction="left-to-right" evidence="16">
        <dbReference type="Rhea" id="RHEA:45949"/>
    </physiologicalReaction>
</comment>
<gene>
    <name evidence="20" type="ORF">AYI68_g7221</name>
</gene>
<dbReference type="PROSITE" id="PS51726">
    <property type="entry name" value="MYST_HAT"/>
    <property type="match status" value="1"/>
</dbReference>
<dbReference type="Gene3D" id="3.30.60.60">
    <property type="entry name" value="N-acetyl transferase-like"/>
    <property type="match status" value="1"/>
</dbReference>
<feature type="active site" description="Proton donor/acceptor" evidence="18">
    <location>
        <position position="349"/>
    </location>
</feature>
<name>A0A1R0GPA2_9FUNG</name>
<dbReference type="InterPro" id="IPR036388">
    <property type="entry name" value="WH-like_DNA-bd_sf"/>
</dbReference>
<dbReference type="Proteomes" id="UP000187455">
    <property type="component" value="Unassembled WGS sequence"/>
</dbReference>
<dbReference type="GO" id="GO:0106226">
    <property type="term" value="F:peptide 2-hydroxyisobutyryltransferase activity"/>
    <property type="evidence" value="ECO:0007669"/>
    <property type="project" value="RHEA"/>
</dbReference>
<comment type="catalytic activity">
    <reaction evidence="15">
        <text>(2E)-butenoyl-CoA + L-lysyl-[protein] = N(6)-(2E)-butenoyl-L-lysyl-[protein] + CoA + H(+)</text>
        <dbReference type="Rhea" id="RHEA:53908"/>
        <dbReference type="Rhea" id="RHEA-COMP:9752"/>
        <dbReference type="Rhea" id="RHEA-COMP:13707"/>
        <dbReference type="ChEBI" id="CHEBI:15378"/>
        <dbReference type="ChEBI" id="CHEBI:29969"/>
        <dbReference type="ChEBI" id="CHEBI:57287"/>
        <dbReference type="ChEBI" id="CHEBI:57332"/>
        <dbReference type="ChEBI" id="CHEBI:137954"/>
    </reaction>
    <physiologicalReaction direction="left-to-right" evidence="15">
        <dbReference type="Rhea" id="RHEA:53909"/>
    </physiologicalReaction>
</comment>
<keyword evidence="8" id="KW-0805">Transcription regulation</keyword>
<dbReference type="STRING" id="133383.A0A1R0GPA2"/>
<keyword evidence="9" id="KW-0010">Activator</keyword>
<keyword evidence="21" id="KW-1185">Reference proteome</keyword>
<evidence type="ECO:0000259" key="19">
    <source>
        <dbReference type="PROSITE" id="PS51726"/>
    </source>
</evidence>
<dbReference type="EMBL" id="LSSL01005639">
    <property type="protein sequence ID" value="OLY78723.1"/>
    <property type="molecule type" value="Genomic_DNA"/>
</dbReference>
<keyword evidence="12" id="KW-0539">Nucleus</keyword>
<dbReference type="InterPro" id="IPR016181">
    <property type="entry name" value="Acyl_CoA_acyltransferase"/>
</dbReference>
<dbReference type="AlphaFoldDB" id="A0A1R0GPA2"/>
<evidence type="ECO:0000256" key="3">
    <source>
        <dbReference type="ARBA" id="ARBA00013184"/>
    </source>
</evidence>
<dbReference type="GO" id="GO:0005634">
    <property type="term" value="C:nucleus"/>
    <property type="evidence" value="ECO:0007669"/>
    <property type="project" value="UniProtKB-SubCell"/>
</dbReference>
<evidence type="ECO:0000256" key="1">
    <source>
        <dbReference type="ARBA" id="ARBA00004123"/>
    </source>
</evidence>
<evidence type="ECO:0000256" key="6">
    <source>
        <dbReference type="ARBA" id="ARBA00022853"/>
    </source>
</evidence>
<evidence type="ECO:0000256" key="16">
    <source>
        <dbReference type="ARBA" id="ARBA00047787"/>
    </source>
</evidence>
<dbReference type="OrthoDB" id="787137at2759"/>
<evidence type="ECO:0000256" key="15">
    <source>
        <dbReference type="ARBA" id="ARBA00047752"/>
    </source>
</evidence>
<keyword evidence="4 20" id="KW-0808">Transferase</keyword>
<evidence type="ECO:0000256" key="18">
    <source>
        <dbReference type="PIRSR" id="PIRSR602717-51"/>
    </source>
</evidence>
<dbReference type="Pfam" id="PF17772">
    <property type="entry name" value="zf-MYST"/>
    <property type="match status" value="1"/>
</dbReference>
<proteinExistence type="inferred from homology"/>
<comment type="similarity">
    <text evidence="2">Belongs to the MYST (SAS/MOZ) family.</text>
</comment>
<dbReference type="InterPro" id="IPR050603">
    <property type="entry name" value="MYST_HAT"/>
</dbReference>